<feature type="transmembrane region" description="Helical" evidence="8">
    <location>
        <begin position="22"/>
        <end position="41"/>
    </location>
</feature>
<feature type="transmembrane region" description="Helical" evidence="8">
    <location>
        <begin position="89"/>
        <end position="109"/>
    </location>
</feature>
<evidence type="ECO:0000313" key="11">
    <source>
        <dbReference type="Proteomes" id="UP001169006"/>
    </source>
</evidence>
<gene>
    <name evidence="10" type="ORF">Q2T52_19725</name>
</gene>
<dbReference type="PROSITE" id="PS50850">
    <property type="entry name" value="MFS"/>
    <property type="match status" value="1"/>
</dbReference>
<comment type="similarity">
    <text evidence="2">Belongs to the major facilitator superfamily. EmrB family.</text>
</comment>
<dbReference type="NCBIfam" id="TIGR00711">
    <property type="entry name" value="efflux_EmrB"/>
    <property type="match status" value="1"/>
</dbReference>
<evidence type="ECO:0000256" key="2">
    <source>
        <dbReference type="ARBA" id="ARBA00008537"/>
    </source>
</evidence>
<evidence type="ECO:0000256" key="3">
    <source>
        <dbReference type="ARBA" id="ARBA00022448"/>
    </source>
</evidence>
<protein>
    <submittedName>
        <fullName evidence="10">DHA2 family efflux MFS transporter permease subunit</fullName>
    </submittedName>
</protein>
<name>A0ABT8T112_9HYPH</name>
<feature type="transmembrane region" description="Helical" evidence="8">
    <location>
        <begin position="313"/>
        <end position="333"/>
    </location>
</feature>
<dbReference type="PANTHER" id="PTHR42718:SF9">
    <property type="entry name" value="MAJOR FACILITATOR SUPERFAMILY MULTIDRUG TRANSPORTER MFSC"/>
    <property type="match status" value="1"/>
</dbReference>
<keyword evidence="11" id="KW-1185">Reference proteome</keyword>
<feature type="transmembrane region" description="Helical" evidence="8">
    <location>
        <begin position="280"/>
        <end position="301"/>
    </location>
</feature>
<dbReference type="InterPro" id="IPR036259">
    <property type="entry name" value="MFS_trans_sf"/>
</dbReference>
<feature type="transmembrane region" description="Helical" evidence="8">
    <location>
        <begin position="491"/>
        <end position="512"/>
    </location>
</feature>
<keyword evidence="4" id="KW-1003">Cell membrane</keyword>
<feature type="transmembrane region" description="Helical" evidence="8">
    <location>
        <begin position="345"/>
        <end position="365"/>
    </location>
</feature>
<dbReference type="InterPro" id="IPR011701">
    <property type="entry name" value="MFS"/>
</dbReference>
<dbReference type="SUPFAM" id="SSF103473">
    <property type="entry name" value="MFS general substrate transporter"/>
    <property type="match status" value="1"/>
</dbReference>
<dbReference type="Proteomes" id="UP001169006">
    <property type="component" value="Unassembled WGS sequence"/>
</dbReference>
<dbReference type="InterPro" id="IPR004638">
    <property type="entry name" value="EmrB-like"/>
</dbReference>
<feature type="domain" description="Major facilitator superfamily (MFS) profile" evidence="9">
    <location>
        <begin position="24"/>
        <end position="515"/>
    </location>
</feature>
<feature type="transmembrane region" description="Helical" evidence="8">
    <location>
        <begin position="147"/>
        <end position="170"/>
    </location>
</feature>
<dbReference type="InterPro" id="IPR020846">
    <property type="entry name" value="MFS_dom"/>
</dbReference>
<dbReference type="Pfam" id="PF07690">
    <property type="entry name" value="MFS_1"/>
    <property type="match status" value="1"/>
</dbReference>
<keyword evidence="3" id="KW-0813">Transport</keyword>
<dbReference type="CDD" id="cd17503">
    <property type="entry name" value="MFS_LmrB_MDR_like"/>
    <property type="match status" value="1"/>
</dbReference>
<evidence type="ECO:0000256" key="8">
    <source>
        <dbReference type="SAM" id="Phobius"/>
    </source>
</evidence>
<feature type="transmembrane region" description="Helical" evidence="8">
    <location>
        <begin position="176"/>
        <end position="198"/>
    </location>
</feature>
<evidence type="ECO:0000256" key="4">
    <source>
        <dbReference type="ARBA" id="ARBA00022475"/>
    </source>
</evidence>
<organism evidence="10 11">
    <name type="scientific">Rhizobium oryzicola</name>
    <dbReference type="NCBI Taxonomy" id="1232668"/>
    <lineage>
        <taxon>Bacteria</taxon>
        <taxon>Pseudomonadati</taxon>
        <taxon>Pseudomonadota</taxon>
        <taxon>Alphaproteobacteria</taxon>
        <taxon>Hyphomicrobiales</taxon>
        <taxon>Rhizobiaceae</taxon>
        <taxon>Rhizobium/Agrobacterium group</taxon>
        <taxon>Rhizobium</taxon>
    </lineage>
</organism>
<dbReference type="PANTHER" id="PTHR42718">
    <property type="entry name" value="MAJOR FACILITATOR SUPERFAMILY MULTIDRUG TRANSPORTER MFSC"/>
    <property type="match status" value="1"/>
</dbReference>
<evidence type="ECO:0000259" key="9">
    <source>
        <dbReference type="PROSITE" id="PS50850"/>
    </source>
</evidence>
<evidence type="ECO:0000256" key="5">
    <source>
        <dbReference type="ARBA" id="ARBA00022692"/>
    </source>
</evidence>
<evidence type="ECO:0000256" key="1">
    <source>
        <dbReference type="ARBA" id="ARBA00004651"/>
    </source>
</evidence>
<evidence type="ECO:0000256" key="6">
    <source>
        <dbReference type="ARBA" id="ARBA00022989"/>
    </source>
</evidence>
<comment type="caution">
    <text evidence="10">The sequence shown here is derived from an EMBL/GenBank/DDBJ whole genome shotgun (WGS) entry which is preliminary data.</text>
</comment>
<proteinExistence type="inferred from homology"/>
<keyword evidence="5 8" id="KW-0812">Transmembrane</keyword>
<feature type="transmembrane region" description="Helical" evidence="8">
    <location>
        <begin position="210"/>
        <end position="230"/>
    </location>
</feature>
<feature type="transmembrane region" description="Helical" evidence="8">
    <location>
        <begin position="115"/>
        <end position="140"/>
    </location>
</feature>
<reference evidence="10" key="1">
    <citation type="journal article" date="2015" name="Int. J. Syst. Evol. Microbiol.">
        <title>Rhizobium oryzicola sp. nov., potential plant-growth-promoting endophytic bacteria isolated from rice roots.</title>
        <authorList>
            <person name="Zhang X.X."/>
            <person name="Gao J.S."/>
            <person name="Cao Y.H."/>
            <person name="Sheirdil R.A."/>
            <person name="Wang X.C."/>
            <person name="Zhang L."/>
        </authorList>
    </citation>
    <scope>NUCLEOTIDE SEQUENCE</scope>
    <source>
        <strain evidence="10">05753</strain>
    </source>
</reference>
<evidence type="ECO:0000256" key="7">
    <source>
        <dbReference type="ARBA" id="ARBA00023136"/>
    </source>
</evidence>
<evidence type="ECO:0000313" key="10">
    <source>
        <dbReference type="EMBL" id="MDO1584322.1"/>
    </source>
</evidence>
<dbReference type="Gene3D" id="1.20.1250.20">
    <property type="entry name" value="MFS general substrate transporter like domains"/>
    <property type="match status" value="1"/>
</dbReference>
<keyword evidence="6 8" id="KW-1133">Transmembrane helix</keyword>
<sequence>MAATTALAAARPVDPPMDRRKLIAFFAMVIGMFMSILDIQIVSASLSEIQAGLSAGSDEVAWVQTSYLIAEVIMIPLSGTLARILSTRVLFTICAAGFTLSSALCATATNIEQMIIYRAIQGFIGGGMIPSVFAAAFTIFPPSKRSVVSPIIGLIATLAPTIGPTVGGYLSNAFSWHWLFLVNIPPGIFVTVMVWTFVDFDKPQHDLIKRFDWWGLLSMAVFLGSLEYVLEEGNSKDWFSDERIVAGALAMSVGAVVFFWRAFKVDFPVVDLKAFTNRNFAFGSLFSFIMGVGLYGLTYIYPLFLARIRGYDALMIGETMFVSGLAMFMTAPIAGKLSTKLDPRVMMGIGFFGFACGTYLATGMTKDWDFYELMLPQILRGCSLMICMVPINNVALGTLPPQRIQNASGLYNLTRNLGGAVGLAIINTMLTQRSDQHYARLSEHVNFGNPSALEWLNNVAGNYTAFGMDGNAAALAKLAGMVKQQAQVMSFIDIFMGLTILFSSLILLVMMISRPSGGAPGGGGGH</sequence>
<dbReference type="Gene3D" id="1.20.1720.10">
    <property type="entry name" value="Multidrug resistance protein D"/>
    <property type="match status" value="1"/>
</dbReference>
<keyword evidence="7 8" id="KW-0472">Membrane</keyword>
<dbReference type="EMBL" id="JAUKWQ010000007">
    <property type="protein sequence ID" value="MDO1584322.1"/>
    <property type="molecule type" value="Genomic_DNA"/>
</dbReference>
<reference evidence="10" key="2">
    <citation type="submission" date="2023-07" db="EMBL/GenBank/DDBJ databases">
        <authorList>
            <person name="Sun H."/>
        </authorList>
    </citation>
    <scope>NUCLEOTIDE SEQUENCE</scope>
    <source>
        <strain evidence="10">05753</strain>
    </source>
</reference>
<comment type="subcellular location">
    <subcellularLocation>
        <location evidence="1">Cell membrane</location>
        <topology evidence="1">Multi-pass membrane protein</topology>
    </subcellularLocation>
</comment>
<feature type="transmembrane region" description="Helical" evidence="8">
    <location>
        <begin position="242"/>
        <end position="260"/>
    </location>
</feature>
<dbReference type="RefSeq" id="WP_302078548.1">
    <property type="nucleotide sequence ID" value="NZ_JAUKWQ010000007.1"/>
</dbReference>
<accession>A0ABT8T112</accession>